<protein>
    <submittedName>
        <fullName evidence="9">Sugar transferase</fullName>
    </submittedName>
</protein>
<dbReference type="NCBIfam" id="TIGR03025">
    <property type="entry name" value="EPS_sugtrans"/>
    <property type="match status" value="1"/>
</dbReference>
<dbReference type="Pfam" id="PF02397">
    <property type="entry name" value="Bac_transf"/>
    <property type="match status" value="1"/>
</dbReference>
<evidence type="ECO:0000256" key="3">
    <source>
        <dbReference type="ARBA" id="ARBA00022679"/>
    </source>
</evidence>
<keyword evidence="4 7" id="KW-0812">Transmembrane</keyword>
<evidence type="ECO:0000256" key="4">
    <source>
        <dbReference type="ARBA" id="ARBA00022692"/>
    </source>
</evidence>
<feature type="transmembrane region" description="Helical" evidence="7">
    <location>
        <begin position="21"/>
        <end position="44"/>
    </location>
</feature>
<comment type="subcellular location">
    <subcellularLocation>
        <location evidence="1">Membrane</location>
        <topology evidence="1">Multi-pass membrane protein</topology>
    </subcellularLocation>
</comment>
<dbReference type="PANTHER" id="PTHR30576">
    <property type="entry name" value="COLANIC BIOSYNTHESIS UDP-GLUCOSE LIPID CARRIER TRANSFERASE"/>
    <property type="match status" value="1"/>
</dbReference>
<dbReference type="InterPro" id="IPR017475">
    <property type="entry name" value="EPS_sugar_tfrase"/>
</dbReference>
<organism evidence="9 10">
    <name type="scientific">Sinomonas terrae</name>
    <dbReference type="NCBI Taxonomy" id="2908838"/>
    <lineage>
        <taxon>Bacteria</taxon>
        <taxon>Bacillati</taxon>
        <taxon>Actinomycetota</taxon>
        <taxon>Actinomycetes</taxon>
        <taxon>Micrococcales</taxon>
        <taxon>Micrococcaceae</taxon>
        <taxon>Sinomonas</taxon>
    </lineage>
</organism>
<dbReference type="InterPro" id="IPR003362">
    <property type="entry name" value="Bact_transf"/>
</dbReference>
<evidence type="ECO:0000256" key="2">
    <source>
        <dbReference type="ARBA" id="ARBA00006464"/>
    </source>
</evidence>
<dbReference type="PANTHER" id="PTHR30576:SF10">
    <property type="entry name" value="SLL5057 PROTEIN"/>
    <property type="match status" value="1"/>
</dbReference>
<keyword evidence="6 7" id="KW-0472">Membrane</keyword>
<feature type="transmembrane region" description="Helical" evidence="7">
    <location>
        <begin position="119"/>
        <end position="139"/>
    </location>
</feature>
<comment type="similarity">
    <text evidence="2">Belongs to the bacterial sugar transferase family.</text>
</comment>
<evidence type="ECO:0000256" key="5">
    <source>
        <dbReference type="ARBA" id="ARBA00022989"/>
    </source>
</evidence>
<evidence type="ECO:0000313" key="9">
    <source>
        <dbReference type="EMBL" id="MCH6469385.1"/>
    </source>
</evidence>
<gene>
    <name evidence="9" type="ORF">L0M17_05165</name>
</gene>
<keyword evidence="10" id="KW-1185">Reference proteome</keyword>
<reference evidence="9 10" key="1">
    <citation type="submission" date="2022-03" db="EMBL/GenBank/DDBJ databases">
        <title>Sinomonas sp. isolated from a soil.</title>
        <authorList>
            <person name="Han J."/>
            <person name="Kim D.-U."/>
        </authorList>
    </citation>
    <scope>NUCLEOTIDE SEQUENCE [LARGE SCALE GENOMIC DNA]</scope>
    <source>
        <strain evidence="9 10">5-5</strain>
    </source>
</reference>
<dbReference type="RefSeq" id="WP_241052368.1">
    <property type="nucleotide sequence ID" value="NZ_JAKZBV010000001.1"/>
</dbReference>
<dbReference type="GO" id="GO:0016740">
    <property type="term" value="F:transferase activity"/>
    <property type="evidence" value="ECO:0007669"/>
    <property type="project" value="UniProtKB-KW"/>
</dbReference>
<comment type="caution">
    <text evidence="9">The sequence shown here is derived from an EMBL/GenBank/DDBJ whole genome shotgun (WGS) entry which is preliminary data.</text>
</comment>
<dbReference type="EMBL" id="JAKZBV010000001">
    <property type="protein sequence ID" value="MCH6469385.1"/>
    <property type="molecule type" value="Genomic_DNA"/>
</dbReference>
<dbReference type="Proteomes" id="UP001202922">
    <property type="component" value="Unassembled WGS sequence"/>
</dbReference>
<feature type="transmembrane region" description="Helical" evidence="7">
    <location>
        <begin position="94"/>
        <end position="113"/>
    </location>
</feature>
<evidence type="ECO:0000259" key="8">
    <source>
        <dbReference type="Pfam" id="PF02397"/>
    </source>
</evidence>
<feature type="transmembrane region" description="Helical" evidence="7">
    <location>
        <begin position="56"/>
        <end position="73"/>
    </location>
</feature>
<feature type="transmembrane region" description="Helical" evidence="7">
    <location>
        <begin position="302"/>
        <end position="323"/>
    </location>
</feature>
<evidence type="ECO:0000256" key="6">
    <source>
        <dbReference type="ARBA" id="ARBA00023136"/>
    </source>
</evidence>
<evidence type="ECO:0000313" key="10">
    <source>
        <dbReference type="Proteomes" id="UP001202922"/>
    </source>
</evidence>
<accession>A0ABS9TYD1</accession>
<sequence>MPSRSGATGTSARLPTDHAARIMLADLAAVTVAMAGAQLLRFGLGGSSADLGEGPIPYALVSVVLGLSWWAALGLSGSRDVRVLGYGPEEYKRVTSASLWLFGGIAVLSYVFQLETARGYVAVALPLGLACLLVGRRLLRRRLIRERQLGRAIRTVLLVGASQSVQHLNLQLSRHPEAGYRPVAAYVTDPDTELEDLGRLSGGLNVPVARRSPDLDGVLAAVHASAADAVVISGGASLDPSALRQLGWALATREVGMVVAPALTDIAGPRIHTQPVAGLPLIHVTTPRLDGPKGLAKRGFDLVATLVLLVALALPMLVIALWVKLDSPGPVIFRQTRIGRAGEPFRMLKFRSMIEDAEKQLTKLHGRNEGSGPLFKLREDPRVTRFGRFIRRHSLDELPQLFNVLGGSMSLIGPRPPLPQEVERYDKFAHRRLLIKPGITGLWQVSGRSDLSWDDSIKLDLYYVENWSMIQDLMILFRTVGAVSAKTGAY</sequence>
<keyword evidence="5 7" id="KW-1133">Transmembrane helix</keyword>
<proteinExistence type="inferred from homology"/>
<keyword evidence="3 9" id="KW-0808">Transferase</keyword>
<evidence type="ECO:0000256" key="1">
    <source>
        <dbReference type="ARBA" id="ARBA00004141"/>
    </source>
</evidence>
<evidence type="ECO:0000256" key="7">
    <source>
        <dbReference type="SAM" id="Phobius"/>
    </source>
</evidence>
<feature type="domain" description="Bacterial sugar transferase" evidence="8">
    <location>
        <begin position="297"/>
        <end position="483"/>
    </location>
</feature>
<name>A0ABS9TYD1_9MICC</name>